<organism evidence="1 2">
    <name type="scientific">Escherichia phage RB16</name>
    <dbReference type="NCBI Taxonomy" id="2681599"/>
    <lineage>
        <taxon>Viruses</taxon>
        <taxon>Duplodnaviria</taxon>
        <taxon>Heunggongvirae</taxon>
        <taxon>Uroviricota</taxon>
        <taxon>Caudoviricetes</taxon>
        <taxon>Pantevenvirales</taxon>
        <taxon>Straboviridae</taxon>
        <taxon>Pseudotevenvirus</taxon>
        <taxon>Pseudotevenvirus RB16</taxon>
    </lineage>
</organism>
<dbReference type="RefSeq" id="YP_003858478.1">
    <property type="nucleotide sequence ID" value="NC_014467.1"/>
</dbReference>
<reference evidence="1 2" key="1">
    <citation type="journal article" date="2010" name="Virol. J.">
        <title>Genomes of the T4-related bacteriophages as windows on microbial genome evolution.</title>
        <authorList>
            <person name="Petrov V.M."/>
            <person name="Ratnayaka S."/>
            <person name="Nolan J.M."/>
            <person name="Miller E.S."/>
            <person name="Karam J.D."/>
        </authorList>
    </citation>
    <scope>NUCLEOTIDE SEQUENCE [LARGE SCALE GENOMIC DNA]</scope>
</reference>
<dbReference type="EMBL" id="HM134276">
    <property type="protein sequence ID" value="ADJ55482.1"/>
    <property type="molecule type" value="Genomic_DNA"/>
</dbReference>
<organismHost>
    <name type="scientific">Escherichia coli</name>
    <dbReference type="NCBI Taxonomy" id="562"/>
</organismHost>
<accession>D9ICN9</accession>
<dbReference type="KEGG" id="vg:9712919"/>
<dbReference type="Proteomes" id="UP000001091">
    <property type="component" value="Segment"/>
</dbReference>
<proteinExistence type="predicted"/>
<evidence type="ECO:0000313" key="1">
    <source>
        <dbReference type="EMBL" id="ADJ55482.1"/>
    </source>
</evidence>
<protein>
    <submittedName>
        <fullName evidence="1">Conserved hypothetical phage protein</fullName>
    </submittedName>
</protein>
<name>D9ICN9_BPRB1</name>
<evidence type="ECO:0000313" key="2">
    <source>
        <dbReference type="Proteomes" id="UP000001091"/>
    </source>
</evidence>
<sequence length="24" mass="2845">MTGDKWVDKTLLLTVVYFLVKYLV</sequence>
<keyword evidence="2" id="KW-1185">Reference proteome</keyword>
<gene>
    <name evidence="1" type="ORF">RB16p178</name>
</gene>
<dbReference type="GeneID" id="9712919"/>